<proteinExistence type="predicted"/>
<keyword evidence="2" id="KW-1185">Reference proteome</keyword>
<gene>
    <name evidence="1" type="ORF">Goklo_006015</name>
</gene>
<name>A0A7J8VGJ2_9ROSI</name>
<reference evidence="1 2" key="1">
    <citation type="journal article" date="2019" name="Genome Biol. Evol.">
        <title>Insights into the evolution of the New World diploid cottons (Gossypium, subgenus Houzingenia) based on genome sequencing.</title>
        <authorList>
            <person name="Grover C.E."/>
            <person name="Arick M.A. 2nd"/>
            <person name="Thrash A."/>
            <person name="Conover J.L."/>
            <person name="Sanders W.S."/>
            <person name="Peterson D.G."/>
            <person name="Frelichowski J.E."/>
            <person name="Scheffler J.A."/>
            <person name="Scheffler B.E."/>
            <person name="Wendel J.F."/>
        </authorList>
    </citation>
    <scope>NUCLEOTIDE SEQUENCE [LARGE SCALE GENOMIC DNA]</scope>
    <source>
        <strain evidence="1">57</strain>
        <tissue evidence="1">Leaf</tissue>
    </source>
</reference>
<dbReference type="Proteomes" id="UP000593573">
    <property type="component" value="Unassembled WGS sequence"/>
</dbReference>
<evidence type="ECO:0000313" key="2">
    <source>
        <dbReference type="Proteomes" id="UP000593573"/>
    </source>
</evidence>
<accession>A0A7J8VGJ2</accession>
<evidence type="ECO:0000313" key="1">
    <source>
        <dbReference type="EMBL" id="MBA0661763.1"/>
    </source>
</evidence>
<organism evidence="1 2">
    <name type="scientific">Gossypium klotzschianum</name>
    <dbReference type="NCBI Taxonomy" id="34286"/>
    <lineage>
        <taxon>Eukaryota</taxon>
        <taxon>Viridiplantae</taxon>
        <taxon>Streptophyta</taxon>
        <taxon>Embryophyta</taxon>
        <taxon>Tracheophyta</taxon>
        <taxon>Spermatophyta</taxon>
        <taxon>Magnoliopsida</taxon>
        <taxon>eudicotyledons</taxon>
        <taxon>Gunneridae</taxon>
        <taxon>Pentapetalae</taxon>
        <taxon>rosids</taxon>
        <taxon>malvids</taxon>
        <taxon>Malvales</taxon>
        <taxon>Malvaceae</taxon>
        <taxon>Malvoideae</taxon>
        <taxon>Gossypium</taxon>
    </lineage>
</organism>
<comment type="caution">
    <text evidence="1">The sequence shown here is derived from an EMBL/GenBank/DDBJ whole genome shotgun (WGS) entry which is preliminary data.</text>
</comment>
<protein>
    <submittedName>
        <fullName evidence="1">Uncharacterized protein</fullName>
    </submittedName>
</protein>
<dbReference type="AlphaFoldDB" id="A0A7J8VGJ2"/>
<dbReference type="OrthoDB" id="999176at2759"/>
<dbReference type="EMBL" id="JABFAB010000010">
    <property type="protein sequence ID" value="MBA0661763.1"/>
    <property type="molecule type" value="Genomic_DNA"/>
</dbReference>
<sequence length="68" mass="7903">MWTRAFLGTTCKSDIVDNNICEAFNSNIVEARFKSIIKMLKDIRTKMMTRIVQKGSYVMDGSKIMVHW</sequence>